<feature type="domain" description="Bacterial Ig-like" evidence="2">
    <location>
        <begin position="745"/>
        <end position="826"/>
    </location>
</feature>
<feature type="domain" description="Bacterial Ig-like" evidence="2">
    <location>
        <begin position="556"/>
        <end position="638"/>
    </location>
</feature>
<feature type="domain" description="Bacterial Ig-like" evidence="2">
    <location>
        <begin position="274"/>
        <end position="357"/>
    </location>
</feature>
<dbReference type="EMBL" id="FOAW01000004">
    <property type="protein sequence ID" value="SEK88360.1"/>
    <property type="molecule type" value="Genomic_DNA"/>
</dbReference>
<dbReference type="Gene3D" id="2.60.40.10">
    <property type="entry name" value="Immunoglobulins"/>
    <property type="match status" value="8"/>
</dbReference>
<dbReference type="SUPFAM" id="SSF49299">
    <property type="entry name" value="PKD domain"/>
    <property type="match status" value="1"/>
</dbReference>
<evidence type="ECO:0000259" key="2">
    <source>
        <dbReference type="Pfam" id="PF16640"/>
    </source>
</evidence>
<dbReference type="GO" id="GO:0005975">
    <property type="term" value="P:carbohydrate metabolic process"/>
    <property type="evidence" value="ECO:0007669"/>
    <property type="project" value="UniProtKB-ARBA"/>
</dbReference>
<dbReference type="InterPro" id="IPR035986">
    <property type="entry name" value="PKD_dom_sf"/>
</dbReference>
<evidence type="ECO:0000313" key="3">
    <source>
        <dbReference type="EMBL" id="SEK88360.1"/>
    </source>
</evidence>
<organism evidence="3 4">
    <name type="scientific">Rhodococcus maanshanensis</name>
    <dbReference type="NCBI Taxonomy" id="183556"/>
    <lineage>
        <taxon>Bacteria</taxon>
        <taxon>Bacillati</taxon>
        <taxon>Actinomycetota</taxon>
        <taxon>Actinomycetes</taxon>
        <taxon>Mycobacteriales</taxon>
        <taxon>Nocardiaceae</taxon>
        <taxon>Rhodococcus</taxon>
    </lineage>
</organism>
<name>A0A1H7KPA6_9NOCA</name>
<accession>A0A1H7KPA6</accession>
<dbReference type="RefSeq" id="WP_177188113.1">
    <property type="nucleotide sequence ID" value="NZ_FOAW01000004.1"/>
</dbReference>
<proteinExistence type="predicted"/>
<reference evidence="4" key="1">
    <citation type="submission" date="2016-10" db="EMBL/GenBank/DDBJ databases">
        <authorList>
            <person name="Varghese N."/>
            <person name="Submissions S."/>
        </authorList>
    </citation>
    <scope>NUCLEOTIDE SEQUENCE [LARGE SCALE GENOMIC DNA]</scope>
    <source>
        <strain evidence="4">DSM 44675</strain>
    </source>
</reference>
<dbReference type="AlphaFoldDB" id="A0A1H7KPA6"/>
<feature type="domain" description="Bacterial Ig-like" evidence="2">
    <location>
        <begin position="462"/>
        <end position="544"/>
    </location>
</feature>
<feature type="domain" description="Bacterial Ig-like" evidence="2">
    <location>
        <begin position="368"/>
        <end position="451"/>
    </location>
</feature>
<dbReference type="Proteomes" id="UP000198677">
    <property type="component" value="Unassembled WGS sequence"/>
</dbReference>
<dbReference type="InterPro" id="IPR013783">
    <property type="entry name" value="Ig-like_fold"/>
</dbReference>
<dbReference type="InterPro" id="IPR032109">
    <property type="entry name" value="Big_3_5"/>
</dbReference>
<sequence>MSGLMMRRAVAATSGAALAVLGLGVGGGVASAAPGSVTWDDGSERITRTISDVTPAAGDTITSTTVFDRTGGVVEYIQQVKDIHPPCLTYVDGSAKVDGSPRGLDSQGADFAKVAGSWALYPHISPNLRTFEFSYKVGADCARGVPLMTTVHYSGTLGSGTYDGKGPTVSVRKNASTTTLAPVPAATVGQGVQLTATVAGGAAGNVVEFYDGAAKIGEGPLVGSSVTVGWTPSTAGAHNLSAKFLATATAEGSQSAPQSVTVSAPDAATTTTLTVPATANVGAAVELKATVAPAAAGGTVQFKDGAANIGGPVAVNAGVATLSHTFDAAGAKSITAVYSGGAGFTGSTSAPATVTVSVPDEATTTTVTVPATANVGAAVELKATVAPAAAGGTVQFKDGAANIGGPVALAGGVATLSHAFDAAGAKSITAVYSGGAGFTGSTSAAATVTVSVPDEATTTTITVPATANVGAAVELKATVAPAAAGGTVQFKDGAANIGGPVTLAGGVATLSHTFDAAGAKSITAVYSGGAGFTGSTSAAATVFVSVPDEATTTTVTVPATANVGAAVELKATVSPAAAGGTVQFKDGATNIGGPVTLAGGVATLSHTFDAAGAKSITAVYSGGAGFTGSTSAAATVFVSVPDEATTTTVTVPATANVGAAVELKATVSPAAAGGTVQFKDGATNIGGPVTLAGGVATLSHTFDAAGAKSITAVYSGGAGFTGSTSPAATVTVSVADVATSTQLTVPATAFVGAAVDLKATVAPAPAGGTVQFKNGDLALGAPVNVVDGKAVLSHTFAAAGAHAISAVFSGAPGFLGSTSAVQSVSVPVPDVVTSIALTAPATADRGVVVEFSATVSPTPNGGTVQFKDGSTPIGGPVNVVDGKAKLSHTFDTAGAHSITATYSGFAGFSGAGSQASTVTVAGAGGDGSFGSSQFGS</sequence>
<feature type="signal peptide" evidence="1">
    <location>
        <begin position="1"/>
        <end position="32"/>
    </location>
</feature>
<keyword evidence="4" id="KW-1185">Reference proteome</keyword>
<keyword evidence="1" id="KW-0732">Signal</keyword>
<dbReference type="Pfam" id="PF16640">
    <property type="entry name" value="Big_3_5"/>
    <property type="match status" value="8"/>
</dbReference>
<feature type="domain" description="Bacterial Ig-like" evidence="2">
    <location>
        <begin position="185"/>
        <end position="263"/>
    </location>
</feature>
<gene>
    <name evidence="3" type="ORF">SAMN05444583_104118</name>
</gene>
<protein>
    <submittedName>
        <fullName evidence="3">Ig-like domain (Group 3)</fullName>
    </submittedName>
</protein>
<evidence type="ECO:0000313" key="4">
    <source>
        <dbReference type="Proteomes" id="UP000198677"/>
    </source>
</evidence>
<feature type="domain" description="Bacterial Ig-like" evidence="2">
    <location>
        <begin position="650"/>
        <end position="733"/>
    </location>
</feature>
<evidence type="ECO:0000256" key="1">
    <source>
        <dbReference type="SAM" id="SignalP"/>
    </source>
</evidence>
<feature type="chain" id="PRO_5011559404" evidence="1">
    <location>
        <begin position="33"/>
        <end position="936"/>
    </location>
</feature>
<feature type="domain" description="Bacterial Ig-like" evidence="2">
    <location>
        <begin position="838"/>
        <end position="921"/>
    </location>
</feature>